<name>A0ABN6QB40_NOSCO</name>
<proteinExistence type="predicted"/>
<gene>
    <name evidence="1" type="ORF">ANSO36C_58720</name>
</gene>
<sequence length="188" mass="21285">MNKQYEIVEKNLKISIIHNQEVKDMKELLIWLASIFGLNLCPKNPQQQGQANRPIPVEDHEESTAKQRESVSLCLVIPASAAYNLRINSSVNVSDLKELIDNASYFLCTESAKVKSIDESLVPTNEDIASVNERKRIYIRINIPNAQTMIGKDSQYSLKENLPLQEQGTIEKIYCLKYLSGLEAFNSI</sequence>
<dbReference type="Proteomes" id="UP001055453">
    <property type="component" value="Chromosome"/>
</dbReference>
<organism evidence="1 2">
    <name type="scientific">Nostoc cf. commune SO-36</name>
    <dbReference type="NCBI Taxonomy" id="449208"/>
    <lineage>
        <taxon>Bacteria</taxon>
        <taxon>Bacillati</taxon>
        <taxon>Cyanobacteriota</taxon>
        <taxon>Cyanophyceae</taxon>
        <taxon>Nostocales</taxon>
        <taxon>Nostocaceae</taxon>
        <taxon>Nostoc</taxon>
    </lineage>
</organism>
<keyword evidence="2" id="KW-1185">Reference proteome</keyword>
<evidence type="ECO:0000313" key="1">
    <source>
        <dbReference type="EMBL" id="BDI20070.1"/>
    </source>
</evidence>
<evidence type="ECO:0000313" key="2">
    <source>
        <dbReference type="Proteomes" id="UP001055453"/>
    </source>
</evidence>
<reference evidence="1" key="1">
    <citation type="submission" date="2022-04" db="EMBL/GenBank/DDBJ databases">
        <title>Complete genome sequence of a cyanobacterium, Nostoc sp. SO-36, isolated in Antarctica.</title>
        <authorList>
            <person name="Kanesaki Y."/>
            <person name="Effendi D."/>
            <person name="Sakamoto T."/>
            <person name="Ohtani S."/>
            <person name="Awai K."/>
        </authorList>
    </citation>
    <scope>NUCLEOTIDE SEQUENCE</scope>
    <source>
        <strain evidence="1">SO-36</strain>
    </source>
</reference>
<accession>A0ABN6QB40</accession>
<protein>
    <submittedName>
        <fullName evidence="1">Uncharacterized protein</fullName>
    </submittedName>
</protein>
<dbReference type="EMBL" id="AP025732">
    <property type="protein sequence ID" value="BDI20070.1"/>
    <property type="molecule type" value="Genomic_DNA"/>
</dbReference>